<dbReference type="RefSeq" id="WP_145061431.1">
    <property type="nucleotide sequence ID" value="NZ_CP036287.1"/>
</dbReference>
<evidence type="ECO:0000256" key="1">
    <source>
        <dbReference type="SAM" id="Phobius"/>
    </source>
</evidence>
<evidence type="ECO:0000313" key="3">
    <source>
        <dbReference type="Proteomes" id="UP000316921"/>
    </source>
</evidence>
<name>A0A518BDS7_9BACT</name>
<proteinExistence type="predicted"/>
<keyword evidence="3" id="KW-1185">Reference proteome</keyword>
<evidence type="ECO:0000313" key="2">
    <source>
        <dbReference type="EMBL" id="QDU65116.1"/>
    </source>
</evidence>
<organism evidence="2 3">
    <name type="scientific">Engelhardtia mirabilis</name>
    <dbReference type="NCBI Taxonomy" id="2528011"/>
    <lineage>
        <taxon>Bacteria</taxon>
        <taxon>Pseudomonadati</taxon>
        <taxon>Planctomycetota</taxon>
        <taxon>Planctomycetia</taxon>
        <taxon>Planctomycetia incertae sedis</taxon>
        <taxon>Engelhardtia</taxon>
    </lineage>
</organism>
<protein>
    <submittedName>
        <fullName evidence="2">Uncharacterized protein</fullName>
    </submittedName>
</protein>
<gene>
    <name evidence="2" type="ORF">Pla133_01800</name>
</gene>
<keyword evidence="1" id="KW-1133">Transmembrane helix</keyword>
<feature type="transmembrane region" description="Helical" evidence="1">
    <location>
        <begin position="51"/>
        <end position="76"/>
    </location>
</feature>
<sequence>MKAIPPTLTAFVILPEVTLAMTHIVLVRVWVTWTLCTFRFPTIEEDGPVRLVTTGQLAVATVVNLVLFTLLGLAALRARRSAPGLRRGHYAGIIFAVGILVILQVLAIKGHTPIVPHSG</sequence>
<dbReference type="AlphaFoldDB" id="A0A518BDS7"/>
<dbReference type="KEGG" id="pbap:Pla133_01800"/>
<keyword evidence="1" id="KW-0472">Membrane</keyword>
<accession>A0A518BDS7</accession>
<feature type="transmembrane region" description="Helical" evidence="1">
    <location>
        <begin position="7"/>
        <end position="31"/>
    </location>
</feature>
<feature type="transmembrane region" description="Helical" evidence="1">
    <location>
        <begin position="88"/>
        <end position="108"/>
    </location>
</feature>
<keyword evidence="1" id="KW-0812">Transmembrane</keyword>
<reference evidence="2 3" key="1">
    <citation type="submission" date="2019-02" db="EMBL/GenBank/DDBJ databases">
        <title>Deep-cultivation of Planctomycetes and their phenomic and genomic characterization uncovers novel biology.</title>
        <authorList>
            <person name="Wiegand S."/>
            <person name="Jogler M."/>
            <person name="Boedeker C."/>
            <person name="Pinto D."/>
            <person name="Vollmers J."/>
            <person name="Rivas-Marin E."/>
            <person name="Kohn T."/>
            <person name="Peeters S.H."/>
            <person name="Heuer A."/>
            <person name="Rast P."/>
            <person name="Oberbeckmann S."/>
            <person name="Bunk B."/>
            <person name="Jeske O."/>
            <person name="Meyerdierks A."/>
            <person name="Storesund J.E."/>
            <person name="Kallscheuer N."/>
            <person name="Luecker S."/>
            <person name="Lage O.M."/>
            <person name="Pohl T."/>
            <person name="Merkel B.J."/>
            <person name="Hornburger P."/>
            <person name="Mueller R.-W."/>
            <person name="Bruemmer F."/>
            <person name="Labrenz M."/>
            <person name="Spormann A.M."/>
            <person name="Op den Camp H."/>
            <person name="Overmann J."/>
            <person name="Amann R."/>
            <person name="Jetten M.S.M."/>
            <person name="Mascher T."/>
            <person name="Medema M.H."/>
            <person name="Devos D.P."/>
            <person name="Kaster A.-K."/>
            <person name="Ovreas L."/>
            <person name="Rohde M."/>
            <person name="Galperin M.Y."/>
            <person name="Jogler C."/>
        </authorList>
    </citation>
    <scope>NUCLEOTIDE SEQUENCE [LARGE SCALE GENOMIC DNA]</scope>
    <source>
        <strain evidence="2 3">Pla133</strain>
    </source>
</reference>
<dbReference type="Proteomes" id="UP000316921">
    <property type="component" value="Chromosome"/>
</dbReference>
<dbReference type="EMBL" id="CP036287">
    <property type="protein sequence ID" value="QDU65116.1"/>
    <property type="molecule type" value="Genomic_DNA"/>
</dbReference>